<feature type="chain" id="PRO_5036812665" evidence="1">
    <location>
        <begin position="18"/>
        <end position="108"/>
    </location>
</feature>
<reference evidence="3" key="1">
    <citation type="submission" date="2022-11" db="UniProtKB">
        <authorList>
            <consortium name="WormBaseParasite"/>
        </authorList>
    </citation>
    <scope>IDENTIFICATION</scope>
</reference>
<dbReference type="AlphaFoldDB" id="A0A914EMU5"/>
<evidence type="ECO:0000313" key="3">
    <source>
        <dbReference type="WBParaSite" id="ACRNAN_scaffold9131.g23529.t1"/>
    </source>
</evidence>
<dbReference type="Proteomes" id="UP000887540">
    <property type="component" value="Unplaced"/>
</dbReference>
<evidence type="ECO:0000313" key="2">
    <source>
        <dbReference type="Proteomes" id="UP000887540"/>
    </source>
</evidence>
<proteinExistence type="predicted"/>
<evidence type="ECO:0000256" key="1">
    <source>
        <dbReference type="SAM" id="SignalP"/>
    </source>
</evidence>
<accession>A0A914EMU5</accession>
<sequence length="108" mass="12685">MLVFAFILFITVTSSCSHHHDHHHHHSHEKVYSHPCPSELEEEPRIVNGEKVYHVPCSGKNRGQEDYVKIDERILKDPLIRYGRSISEVEHQRKVISPKFQILKKLLI</sequence>
<name>A0A914EMU5_9BILA</name>
<protein>
    <submittedName>
        <fullName evidence="3">Uncharacterized protein</fullName>
    </submittedName>
</protein>
<dbReference type="WBParaSite" id="ACRNAN_scaffold9131.g23529.t1">
    <property type="protein sequence ID" value="ACRNAN_scaffold9131.g23529.t1"/>
    <property type="gene ID" value="ACRNAN_scaffold9131.g23529"/>
</dbReference>
<organism evidence="2 3">
    <name type="scientific">Acrobeloides nanus</name>
    <dbReference type="NCBI Taxonomy" id="290746"/>
    <lineage>
        <taxon>Eukaryota</taxon>
        <taxon>Metazoa</taxon>
        <taxon>Ecdysozoa</taxon>
        <taxon>Nematoda</taxon>
        <taxon>Chromadorea</taxon>
        <taxon>Rhabditida</taxon>
        <taxon>Tylenchina</taxon>
        <taxon>Cephalobomorpha</taxon>
        <taxon>Cephaloboidea</taxon>
        <taxon>Cephalobidae</taxon>
        <taxon>Acrobeloides</taxon>
    </lineage>
</organism>
<keyword evidence="2" id="KW-1185">Reference proteome</keyword>
<feature type="signal peptide" evidence="1">
    <location>
        <begin position="1"/>
        <end position="17"/>
    </location>
</feature>
<keyword evidence="1" id="KW-0732">Signal</keyword>